<dbReference type="PROSITE" id="PS51257">
    <property type="entry name" value="PROKAR_LIPOPROTEIN"/>
    <property type="match status" value="1"/>
</dbReference>
<feature type="signal peptide" evidence="2">
    <location>
        <begin position="1"/>
        <end position="21"/>
    </location>
</feature>
<dbReference type="EMBL" id="KQ001651">
    <property type="protein sequence ID" value="KJP89485.1"/>
    <property type="molecule type" value="Genomic_DNA"/>
</dbReference>
<keyword evidence="2" id="KW-0732">Signal</keyword>
<keyword evidence="4" id="KW-1185">Reference proteome</keyword>
<dbReference type="RefSeq" id="XP_012333995.1">
    <property type="nucleotide sequence ID" value="XM_012478572.1"/>
</dbReference>
<dbReference type="GeneID" id="24266242"/>
<organism evidence="3 4">
    <name type="scientific">Plasmodium fragile</name>
    <dbReference type="NCBI Taxonomy" id="5857"/>
    <lineage>
        <taxon>Eukaryota</taxon>
        <taxon>Sar</taxon>
        <taxon>Alveolata</taxon>
        <taxon>Apicomplexa</taxon>
        <taxon>Aconoidasida</taxon>
        <taxon>Haemosporida</taxon>
        <taxon>Plasmodiidae</taxon>
        <taxon>Plasmodium</taxon>
        <taxon>Plasmodium (Plasmodium)</taxon>
    </lineage>
</organism>
<evidence type="ECO:0000313" key="4">
    <source>
        <dbReference type="Proteomes" id="UP000054561"/>
    </source>
</evidence>
<dbReference type="OMA" id="YVRDVKW"/>
<keyword evidence="1" id="KW-0472">Membrane</keyword>
<dbReference type="OrthoDB" id="375824at2759"/>
<evidence type="ECO:0000313" key="3">
    <source>
        <dbReference type="EMBL" id="KJP89485.1"/>
    </source>
</evidence>
<keyword evidence="1" id="KW-1133">Transmembrane helix</keyword>
<keyword evidence="1" id="KW-0812">Transmembrane</keyword>
<protein>
    <submittedName>
        <fullName evidence="3">Uncharacterized protein</fullName>
    </submittedName>
</protein>
<accession>A0A0D9QQU7</accession>
<feature type="chain" id="PRO_5002343817" evidence="2">
    <location>
        <begin position="22"/>
        <end position="97"/>
    </location>
</feature>
<evidence type="ECO:0000256" key="1">
    <source>
        <dbReference type="SAM" id="Phobius"/>
    </source>
</evidence>
<name>A0A0D9QQU7_PLAFR</name>
<feature type="transmembrane region" description="Helical" evidence="1">
    <location>
        <begin position="54"/>
        <end position="79"/>
    </location>
</feature>
<dbReference type="Proteomes" id="UP000054561">
    <property type="component" value="Unassembled WGS sequence"/>
</dbReference>
<dbReference type="AlphaFoldDB" id="A0A0D9QQU7"/>
<sequence>MELNNRLTLFILFICSALIAAYSCENANQKQSTNVSLDPRILELSTKVEKEKRLHNLICLSILSGTIVTLLFSTLGFIVDDYVRDVKWRDQHTKKKS</sequence>
<evidence type="ECO:0000256" key="2">
    <source>
        <dbReference type="SAM" id="SignalP"/>
    </source>
</evidence>
<reference evidence="3 4" key="1">
    <citation type="submission" date="2014-03" db="EMBL/GenBank/DDBJ databases">
        <title>The Genome Sequence of Plasmodium fragile nilgiri.</title>
        <authorList>
            <consortium name="The Broad Institute Genomics Platform"/>
            <consortium name="The Broad Institute Genome Sequencing Center for Infectious Disease"/>
            <person name="Neafsey D."/>
            <person name="Duraisingh M."/>
            <person name="Young S.K."/>
            <person name="Zeng Q."/>
            <person name="Gargeya S."/>
            <person name="Abouelleil A."/>
            <person name="Alvarado L."/>
            <person name="Chapman S.B."/>
            <person name="Gainer-Dewar J."/>
            <person name="Goldberg J."/>
            <person name="Griggs A."/>
            <person name="Gujja S."/>
            <person name="Hansen M."/>
            <person name="Howarth C."/>
            <person name="Imamovic A."/>
            <person name="Larimer J."/>
            <person name="Pearson M."/>
            <person name="Poon T.W."/>
            <person name="Priest M."/>
            <person name="Roberts A."/>
            <person name="Saif S."/>
            <person name="Shea T."/>
            <person name="Sykes S."/>
            <person name="Wortman J."/>
            <person name="Nusbaum C."/>
            <person name="Birren B."/>
        </authorList>
    </citation>
    <scope>NUCLEOTIDE SEQUENCE [LARGE SCALE GENOMIC DNA]</scope>
    <source>
        <strain evidence="4">nilgiri</strain>
    </source>
</reference>
<dbReference type="VEuPathDB" id="PlasmoDB:AK88_00928"/>
<proteinExistence type="predicted"/>
<gene>
    <name evidence="3" type="ORF">AK88_00928</name>
</gene>